<dbReference type="CDD" id="cd06261">
    <property type="entry name" value="TM_PBP2"/>
    <property type="match status" value="1"/>
</dbReference>
<dbReference type="Proteomes" id="UP001254257">
    <property type="component" value="Unassembled WGS sequence"/>
</dbReference>
<comment type="similarity">
    <text evidence="2">Belongs to the binding-protein-dependent transport system permease family. CysTW subfamily.</text>
</comment>
<dbReference type="EMBL" id="JAWDID010000022">
    <property type="protein sequence ID" value="MDU0341271.1"/>
    <property type="molecule type" value="Genomic_DNA"/>
</dbReference>
<dbReference type="PANTHER" id="PTHR42929">
    <property type="entry name" value="INNER MEMBRANE ABC TRANSPORTER PERMEASE PROTEIN YDCU-RELATED-RELATED"/>
    <property type="match status" value="1"/>
</dbReference>
<organism evidence="10 11">
    <name type="scientific">Bosea rubneri</name>
    <dbReference type="NCBI Taxonomy" id="3075434"/>
    <lineage>
        <taxon>Bacteria</taxon>
        <taxon>Pseudomonadati</taxon>
        <taxon>Pseudomonadota</taxon>
        <taxon>Alphaproteobacteria</taxon>
        <taxon>Hyphomicrobiales</taxon>
        <taxon>Boseaceae</taxon>
        <taxon>Bosea</taxon>
    </lineage>
</organism>
<feature type="transmembrane region" description="Helical" evidence="8">
    <location>
        <begin position="283"/>
        <end position="304"/>
    </location>
</feature>
<evidence type="ECO:0000256" key="1">
    <source>
        <dbReference type="ARBA" id="ARBA00004651"/>
    </source>
</evidence>
<evidence type="ECO:0000313" key="11">
    <source>
        <dbReference type="Proteomes" id="UP001254257"/>
    </source>
</evidence>
<dbReference type="PANTHER" id="PTHR42929:SF5">
    <property type="entry name" value="ABC TRANSPORTER PERMEASE PROTEIN"/>
    <property type="match status" value="1"/>
</dbReference>
<feature type="transmembrane region" description="Helical" evidence="8">
    <location>
        <begin position="201"/>
        <end position="222"/>
    </location>
</feature>
<evidence type="ECO:0000256" key="3">
    <source>
        <dbReference type="ARBA" id="ARBA00022448"/>
    </source>
</evidence>
<keyword evidence="5 8" id="KW-0812">Transmembrane</keyword>
<evidence type="ECO:0000256" key="2">
    <source>
        <dbReference type="ARBA" id="ARBA00007069"/>
    </source>
</evidence>
<dbReference type="InterPro" id="IPR035906">
    <property type="entry name" value="MetI-like_sf"/>
</dbReference>
<keyword evidence="6 8" id="KW-1133">Transmembrane helix</keyword>
<dbReference type="Gene3D" id="1.10.3720.10">
    <property type="entry name" value="MetI-like"/>
    <property type="match status" value="1"/>
</dbReference>
<evidence type="ECO:0000256" key="6">
    <source>
        <dbReference type="ARBA" id="ARBA00022989"/>
    </source>
</evidence>
<feature type="domain" description="ABC transmembrane type-1" evidence="9">
    <location>
        <begin position="197"/>
        <end position="403"/>
    </location>
</feature>
<feature type="transmembrane region" description="Helical" evidence="8">
    <location>
        <begin position="32"/>
        <end position="55"/>
    </location>
</feature>
<dbReference type="RefSeq" id="WP_316019100.1">
    <property type="nucleotide sequence ID" value="NZ_JAWDID010000022.1"/>
</dbReference>
<feature type="transmembrane region" description="Helical" evidence="8">
    <location>
        <begin position="334"/>
        <end position="360"/>
    </location>
</feature>
<dbReference type="PROSITE" id="PS50928">
    <property type="entry name" value="ABC_TM1"/>
    <property type="match status" value="1"/>
</dbReference>
<name>A0ABU3S999_9HYPH</name>
<keyword evidence="11" id="KW-1185">Reference proteome</keyword>
<feature type="transmembrane region" description="Helical" evidence="8">
    <location>
        <begin position="380"/>
        <end position="403"/>
    </location>
</feature>
<evidence type="ECO:0000256" key="4">
    <source>
        <dbReference type="ARBA" id="ARBA00022475"/>
    </source>
</evidence>
<keyword evidence="4" id="KW-1003">Cell membrane</keyword>
<dbReference type="InterPro" id="IPR000515">
    <property type="entry name" value="MetI-like"/>
</dbReference>
<sequence>MSSQSVPVATVESSRLAAQVSASERKHLIKMLALLAPSVIFTALFFVLPLALFMFRSVDNPEIQTYLPRTAEVMRSWSGKGEPDEAAFAAIAADLNAIRGQPSLGLIGRRLNYAMPGARGLLTKTARRMPIAEGASARDALIAIDPQWAEPALWGVLHQQSGRLTDFYLLTALDLQKSPEGELQRVAPDQRIFIDLYGRTLSVSLTVTALCLLIGFLVAAVMARAGKRAASWMLMLVLVPFWTSLLVRSTAWVILLQNEGLVNKALMALGIINSPLPLVFNRAGVLIAMVHVLLPYAILPIYSVMKGISGNHLRAAASLGASPLRVFRTVYLPLTLPGVAAGGTLVFVLSVGFYVTPALVGGPGDQMIGYFIAYFTNSAVNWGLASALGAFLLIVVAAIYLALGKLVGFNRLRVR</sequence>
<reference evidence="10 11" key="1">
    <citation type="submission" date="2023-09" db="EMBL/GenBank/DDBJ databases">
        <title>Whole genome shotgun sequencing (WGS) of Bosea sp. ZW T0_25, isolated from stored onions (Allium cepa).</title>
        <authorList>
            <person name="Stoll D.A."/>
            <person name="Huch M."/>
        </authorList>
    </citation>
    <scope>NUCLEOTIDE SEQUENCE [LARGE SCALE GENOMIC DNA]</scope>
    <source>
        <strain evidence="10 11">ZW T0_25</strain>
    </source>
</reference>
<evidence type="ECO:0000256" key="5">
    <source>
        <dbReference type="ARBA" id="ARBA00022692"/>
    </source>
</evidence>
<comment type="subcellular location">
    <subcellularLocation>
        <location evidence="1 8">Cell membrane</location>
        <topology evidence="1 8">Multi-pass membrane protein</topology>
    </subcellularLocation>
</comment>
<evidence type="ECO:0000259" key="9">
    <source>
        <dbReference type="PROSITE" id="PS50928"/>
    </source>
</evidence>
<keyword evidence="3 8" id="KW-0813">Transport</keyword>
<evidence type="ECO:0000256" key="7">
    <source>
        <dbReference type="ARBA" id="ARBA00023136"/>
    </source>
</evidence>
<evidence type="ECO:0000256" key="8">
    <source>
        <dbReference type="RuleBase" id="RU363032"/>
    </source>
</evidence>
<dbReference type="SUPFAM" id="SSF161098">
    <property type="entry name" value="MetI-like"/>
    <property type="match status" value="1"/>
</dbReference>
<proteinExistence type="inferred from homology"/>
<comment type="caution">
    <text evidence="10">The sequence shown here is derived from an EMBL/GenBank/DDBJ whole genome shotgun (WGS) entry which is preliminary data.</text>
</comment>
<protein>
    <submittedName>
        <fullName evidence="10">ABC transporter permease</fullName>
    </submittedName>
</protein>
<accession>A0ABU3S999</accession>
<gene>
    <name evidence="10" type="ORF">RKE40_15335</name>
</gene>
<evidence type="ECO:0000313" key="10">
    <source>
        <dbReference type="EMBL" id="MDU0341271.1"/>
    </source>
</evidence>
<keyword evidence="7 8" id="KW-0472">Membrane</keyword>
<dbReference type="Pfam" id="PF00528">
    <property type="entry name" value="BPD_transp_1"/>
    <property type="match status" value="1"/>
</dbReference>
<feature type="transmembrane region" description="Helical" evidence="8">
    <location>
        <begin position="234"/>
        <end position="255"/>
    </location>
</feature>